<protein>
    <submittedName>
        <fullName evidence="1">Uncharacterized protein</fullName>
    </submittedName>
</protein>
<reference evidence="1" key="2">
    <citation type="journal article" date="2015" name="Fish Shellfish Immunol.">
        <title>Early steps in the European eel (Anguilla anguilla)-Vibrio vulnificus interaction in the gills: Role of the RtxA13 toxin.</title>
        <authorList>
            <person name="Callol A."/>
            <person name="Pajuelo D."/>
            <person name="Ebbesson L."/>
            <person name="Teles M."/>
            <person name="MacKenzie S."/>
            <person name="Amaro C."/>
        </authorList>
    </citation>
    <scope>NUCLEOTIDE SEQUENCE</scope>
</reference>
<accession>A0A0E9WXZ9</accession>
<reference evidence="1" key="1">
    <citation type="submission" date="2014-11" db="EMBL/GenBank/DDBJ databases">
        <authorList>
            <person name="Amaro Gonzalez C."/>
        </authorList>
    </citation>
    <scope>NUCLEOTIDE SEQUENCE</scope>
</reference>
<sequence>MLPVKCKKNNNNNNNNNKTFACITQCLHFQYKIYSGIIREQ</sequence>
<dbReference type="AlphaFoldDB" id="A0A0E9WXZ9"/>
<organism evidence="1">
    <name type="scientific">Anguilla anguilla</name>
    <name type="common">European freshwater eel</name>
    <name type="synonym">Muraena anguilla</name>
    <dbReference type="NCBI Taxonomy" id="7936"/>
    <lineage>
        <taxon>Eukaryota</taxon>
        <taxon>Metazoa</taxon>
        <taxon>Chordata</taxon>
        <taxon>Craniata</taxon>
        <taxon>Vertebrata</taxon>
        <taxon>Euteleostomi</taxon>
        <taxon>Actinopterygii</taxon>
        <taxon>Neopterygii</taxon>
        <taxon>Teleostei</taxon>
        <taxon>Anguilliformes</taxon>
        <taxon>Anguillidae</taxon>
        <taxon>Anguilla</taxon>
    </lineage>
</organism>
<name>A0A0E9WXZ9_ANGAN</name>
<dbReference type="EMBL" id="GBXM01013235">
    <property type="protein sequence ID" value="JAH95342.1"/>
    <property type="molecule type" value="Transcribed_RNA"/>
</dbReference>
<evidence type="ECO:0000313" key="1">
    <source>
        <dbReference type="EMBL" id="JAH95342.1"/>
    </source>
</evidence>
<proteinExistence type="predicted"/>